<evidence type="ECO:0000256" key="1">
    <source>
        <dbReference type="SAM" id="MobiDB-lite"/>
    </source>
</evidence>
<dbReference type="PANTHER" id="PTHR41248">
    <property type="entry name" value="NORD PROTEIN"/>
    <property type="match status" value="1"/>
</dbReference>
<evidence type="ECO:0000313" key="3">
    <source>
        <dbReference type="EMBL" id="MBL0425205.1"/>
    </source>
</evidence>
<dbReference type="CDD" id="cd01454">
    <property type="entry name" value="vWA_norD_type"/>
    <property type="match status" value="1"/>
</dbReference>
<dbReference type="RefSeq" id="WP_201688587.1">
    <property type="nucleotide sequence ID" value="NZ_JAEQND010000004.1"/>
</dbReference>
<sequence>MAEAEDVLVDAARHAVGFAQDLWVRHRRPVEGPSTPRLPDVARRLDLLLSAAFGRSFPLRTAQPPVAPTWLGRWMARDALPLQPRAVPATDGDALWLPADAPPDAGASEAVEHFRVLAMHQAMRAVRGSAQRAWQAAADDGVADLYLLLEARACEHALQIRLPGLQPQLARLRQRALAERPPLSAFPAALQPMERLARALLQAGAARVSAEGLPDLAGLLVLPASPDDVLAAARAVAPLIQPARKPRGSRPVLWRDAWTGEFRALRAAPSIAQGGDAQEPQAGERPRSARLARSPRVREAAEDEDERQPGAWMVQTAQPHEAAEDPMGLQRPTDRQADTAAEDFAEALSELPEARLVSTPGRPREVLLSDEPVSAAQRPAAPPGAATGSVLHYPEWDWRSGAYRHPGAQVLLQPAAEGSAEWVARTLAAHAAMLHQIRRRFELLRARRTTLRRQLDGDAPDLDAWIEARADLRAGLPLDQRLYQHERRARRDLAIVILVDVSGSTDAWVSGGRRIVDVEREALLLVCVALEGLGDPYEVLAFSGEGPAGVVVRPIKGFAEPYAAPVAARIAGLEPEHYTRAGAAMRHAIASLAARPASHRLLLLLSDGKPNDVDEYEGRYGVEDMRQAVVEARLQGIAPFCLTVDSRAADYIPAIFGPRHYAWLPRPDLLPAALLEWLRRLVTA</sequence>
<dbReference type="InterPro" id="IPR051928">
    <property type="entry name" value="NorD/CobT"/>
</dbReference>
<feature type="domain" description="VWFA" evidence="2">
    <location>
        <begin position="492"/>
        <end position="676"/>
    </location>
</feature>
<feature type="region of interest" description="Disordered" evidence="1">
    <location>
        <begin position="267"/>
        <end position="311"/>
    </location>
</feature>
<proteinExistence type="predicted"/>
<dbReference type="Proteomes" id="UP000622707">
    <property type="component" value="Unassembled WGS sequence"/>
</dbReference>
<accession>A0ABS1JNV1</accession>
<dbReference type="Gene3D" id="3.40.50.410">
    <property type="entry name" value="von Willebrand factor, type A domain"/>
    <property type="match status" value="1"/>
</dbReference>
<evidence type="ECO:0000259" key="2">
    <source>
        <dbReference type="SMART" id="SM00327"/>
    </source>
</evidence>
<evidence type="ECO:0000313" key="4">
    <source>
        <dbReference type="Proteomes" id="UP000622707"/>
    </source>
</evidence>
<keyword evidence="4" id="KW-1185">Reference proteome</keyword>
<gene>
    <name evidence="3" type="ORF">JI746_08800</name>
</gene>
<dbReference type="InterPro" id="IPR002035">
    <property type="entry name" value="VWF_A"/>
</dbReference>
<reference evidence="3 4" key="1">
    <citation type="journal article" date="2017" name="Int. J. Syst. Evol. Microbiol.">
        <title>Ramlibacter alkalitolerans sp. nov., alkali-tolerant bacterium isolated from soil of ginseng.</title>
        <authorList>
            <person name="Lee D.H."/>
            <person name="Cha C.J."/>
        </authorList>
    </citation>
    <scope>NUCLEOTIDE SEQUENCE [LARGE SCALE GENOMIC DNA]</scope>
    <source>
        <strain evidence="3 4">KACC 19305</strain>
    </source>
</reference>
<dbReference type="SMART" id="SM00327">
    <property type="entry name" value="VWA"/>
    <property type="match status" value="1"/>
</dbReference>
<name>A0ABS1JNV1_9BURK</name>
<dbReference type="EMBL" id="JAEQND010000004">
    <property type="protein sequence ID" value="MBL0425205.1"/>
    <property type="molecule type" value="Genomic_DNA"/>
</dbReference>
<comment type="caution">
    <text evidence="3">The sequence shown here is derived from an EMBL/GenBank/DDBJ whole genome shotgun (WGS) entry which is preliminary data.</text>
</comment>
<protein>
    <submittedName>
        <fullName evidence="3">VWA domain-containing protein</fullName>
    </submittedName>
</protein>
<dbReference type="InterPro" id="IPR036465">
    <property type="entry name" value="vWFA_dom_sf"/>
</dbReference>
<organism evidence="3 4">
    <name type="scientific">Ramlibacter alkalitolerans</name>
    <dbReference type="NCBI Taxonomy" id="2039631"/>
    <lineage>
        <taxon>Bacteria</taxon>
        <taxon>Pseudomonadati</taxon>
        <taxon>Pseudomonadota</taxon>
        <taxon>Betaproteobacteria</taxon>
        <taxon>Burkholderiales</taxon>
        <taxon>Comamonadaceae</taxon>
        <taxon>Ramlibacter</taxon>
    </lineage>
</organism>
<dbReference type="PANTHER" id="PTHR41248:SF1">
    <property type="entry name" value="NORD PROTEIN"/>
    <property type="match status" value="1"/>
</dbReference>
<dbReference type="SUPFAM" id="SSF53300">
    <property type="entry name" value="vWA-like"/>
    <property type="match status" value="1"/>
</dbReference>